<evidence type="ECO:0000313" key="3">
    <source>
        <dbReference type="EMBL" id="VDN49232.1"/>
    </source>
</evidence>
<feature type="region of interest" description="Disordered" evidence="1">
    <location>
        <begin position="115"/>
        <end position="150"/>
    </location>
</feature>
<keyword evidence="4" id="KW-1185">Reference proteome</keyword>
<reference evidence="3 4" key="1">
    <citation type="submission" date="2018-09" db="EMBL/GenBank/DDBJ databases">
        <authorList>
            <person name="Postec A."/>
        </authorList>
    </citation>
    <scope>NUCLEOTIDE SEQUENCE [LARGE SCALE GENOMIC DNA]</scope>
    <source>
        <strain evidence="3">70B-A</strain>
    </source>
</reference>
<dbReference type="OrthoDB" id="9803716at2"/>
<dbReference type="KEGG" id="cbar:PATL70BA_3306"/>
<dbReference type="Pfam" id="PF14191">
    <property type="entry name" value="YodL"/>
    <property type="match status" value="1"/>
</dbReference>
<gene>
    <name evidence="3" type="ORF">PATL70BA_3306</name>
</gene>
<evidence type="ECO:0000313" key="4">
    <source>
        <dbReference type="Proteomes" id="UP000279029"/>
    </source>
</evidence>
<evidence type="ECO:0000256" key="1">
    <source>
        <dbReference type="SAM" id="MobiDB-lite"/>
    </source>
</evidence>
<dbReference type="EMBL" id="LR130778">
    <property type="protein sequence ID" value="VDN49232.1"/>
    <property type="molecule type" value="Genomic_DNA"/>
</dbReference>
<dbReference type="InterPro" id="IPR025923">
    <property type="entry name" value="YodL-like_dom"/>
</dbReference>
<dbReference type="RefSeq" id="WP_125138235.1">
    <property type="nucleotide sequence ID" value="NZ_LR130778.1"/>
</dbReference>
<proteinExistence type="predicted"/>
<evidence type="ECO:0000259" key="2">
    <source>
        <dbReference type="Pfam" id="PF14191"/>
    </source>
</evidence>
<organism evidence="3 4">
    <name type="scientific">Petrocella atlantisensis</name>
    <dbReference type="NCBI Taxonomy" id="2173034"/>
    <lineage>
        <taxon>Bacteria</taxon>
        <taxon>Bacillati</taxon>
        <taxon>Bacillota</taxon>
        <taxon>Clostridia</taxon>
        <taxon>Lachnospirales</taxon>
        <taxon>Vallitaleaceae</taxon>
        <taxon>Petrocella</taxon>
    </lineage>
</organism>
<name>A0A3P7S3P0_9FIRM</name>
<accession>A0A3P7S3P0</accession>
<dbReference type="AlphaFoldDB" id="A0A3P7S3P0"/>
<dbReference type="Proteomes" id="UP000279029">
    <property type="component" value="Chromosome"/>
</dbReference>
<feature type="domain" description="YodL-like" evidence="2">
    <location>
        <begin position="9"/>
        <end position="107"/>
    </location>
</feature>
<feature type="compositionally biased region" description="Basic and acidic residues" evidence="1">
    <location>
        <begin position="126"/>
        <end position="150"/>
    </location>
</feature>
<protein>
    <recommendedName>
        <fullName evidence="2">YodL-like domain-containing protein</fullName>
    </recommendedName>
</protein>
<sequence>MNKDSKDMFDIYQVKHGAAFRDFGFENLERLKSRDLKVEYSNYDFIYSGKLQEGMNLEDIYTKFNIDRPDDFKGHSLSVSDVVVLVKDGETTAHFVDSFGFKEVPEFVNEREAARKSRSSVLSALKENKPSSEKTKTDKTKEKRNSIEER</sequence>